<organism evidence="8 9">
    <name type="scientific">Teratosphaeria nubilosa</name>
    <dbReference type="NCBI Taxonomy" id="161662"/>
    <lineage>
        <taxon>Eukaryota</taxon>
        <taxon>Fungi</taxon>
        <taxon>Dikarya</taxon>
        <taxon>Ascomycota</taxon>
        <taxon>Pezizomycotina</taxon>
        <taxon>Dothideomycetes</taxon>
        <taxon>Dothideomycetidae</taxon>
        <taxon>Mycosphaerellales</taxon>
        <taxon>Teratosphaeriaceae</taxon>
        <taxon>Teratosphaeria</taxon>
    </lineage>
</organism>
<keyword evidence="4" id="KW-0863">Zinc-finger</keyword>
<evidence type="ECO:0000313" key="9">
    <source>
        <dbReference type="Proteomes" id="UP000799436"/>
    </source>
</evidence>
<evidence type="ECO:0000313" key="8">
    <source>
        <dbReference type="EMBL" id="KAF2770954.1"/>
    </source>
</evidence>
<dbReference type="OrthoDB" id="10009520at2759"/>
<feature type="domain" description="RING-type" evidence="7">
    <location>
        <begin position="1"/>
        <end position="59"/>
    </location>
</feature>
<accession>A0A6G1LFL6</accession>
<protein>
    <recommendedName>
        <fullName evidence="7">RING-type domain-containing protein</fullName>
    </recommendedName>
</protein>
<dbReference type="PANTHER" id="PTHR11685">
    <property type="entry name" value="RBR FAMILY RING FINGER AND IBR DOMAIN-CONTAINING"/>
    <property type="match status" value="1"/>
</dbReference>
<dbReference type="Pfam" id="PF22191">
    <property type="entry name" value="IBR_1"/>
    <property type="match status" value="1"/>
</dbReference>
<dbReference type="GO" id="GO:0008270">
    <property type="term" value="F:zinc ion binding"/>
    <property type="evidence" value="ECO:0007669"/>
    <property type="project" value="UniProtKB-KW"/>
</dbReference>
<dbReference type="GO" id="GO:0016567">
    <property type="term" value="P:protein ubiquitination"/>
    <property type="evidence" value="ECO:0007669"/>
    <property type="project" value="InterPro"/>
</dbReference>
<keyword evidence="1" id="KW-0808">Transferase</keyword>
<name>A0A6G1LFL6_9PEZI</name>
<keyword evidence="3" id="KW-0677">Repeat</keyword>
<keyword evidence="5" id="KW-0833">Ubl conjugation pathway</keyword>
<dbReference type="SUPFAM" id="SSF57850">
    <property type="entry name" value="RING/U-box"/>
    <property type="match status" value="1"/>
</dbReference>
<sequence length="325" mass="36738">MVRGVDYQLCPKCRIPVQLWDGCNHMQCGMCGVSFCWICGREQEADSGHWMLGSCSRYGPVGTPNAQFDEPAGPLDQPADLRLDGPTDGETWFSLPVRNIQNYLMHEAWLEAEVWQHFELIVHSANDAPSADDARELSEIKAFLAEALCRQFMQTVEPPPPEIGSDGDYHIWLDADLKIRLTMRRHPGLIRAIRAHAPRLAEALDFYTAHRDEFETHMLAHLATNPPPPREMGLAAPGPNETSLSLQTIEERSVRFMKEAIAQVLRHPDTRALDGNAESFVRMALHLRDQIWRMIVFVPQDRGEARSEGAERAFLEGHLSRARAQ</sequence>
<evidence type="ECO:0000256" key="2">
    <source>
        <dbReference type="ARBA" id="ARBA00022723"/>
    </source>
</evidence>
<proteinExistence type="predicted"/>
<evidence type="ECO:0000256" key="4">
    <source>
        <dbReference type="ARBA" id="ARBA00022771"/>
    </source>
</evidence>
<keyword evidence="2" id="KW-0479">Metal-binding</keyword>
<dbReference type="Gene3D" id="1.20.120.1750">
    <property type="match status" value="1"/>
</dbReference>
<dbReference type="InterPro" id="IPR031127">
    <property type="entry name" value="E3_UB_ligase_RBR"/>
</dbReference>
<dbReference type="InterPro" id="IPR044066">
    <property type="entry name" value="TRIAD_supradom"/>
</dbReference>
<dbReference type="PROSITE" id="PS51873">
    <property type="entry name" value="TRIAD"/>
    <property type="match status" value="1"/>
</dbReference>
<keyword evidence="9" id="KW-1185">Reference proteome</keyword>
<dbReference type="AlphaFoldDB" id="A0A6G1LFL6"/>
<evidence type="ECO:0000256" key="1">
    <source>
        <dbReference type="ARBA" id="ARBA00022679"/>
    </source>
</evidence>
<evidence type="ECO:0000259" key="7">
    <source>
        <dbReference type="PROSITE" id="PS51873"/>
    </source>
</evidence>
<evidence type="ECO:0000256" key="5">
    <source>
        <dbReference type="ARBA" id="ARBA00022786"/>
    </source>
</evidence>
<gene>
    <name evidence="8" type="ORF">EJ03DRAFT_51141</name>
</gene>
<dbReference type="Proteomes" id="UP000799436">
    <property type="component" value="Unassembled WGS sequence"/>
</dbReference>
<reference evidence="8" key="1">
    <citation type="journal article" date="2020" name="Stud. Mycol.">
        <title>101 Dothideomycetes genomes: a test case for predicting lifestyles and emergence of pathogens.</title>
        <authorList>
            <person name="Haridas S."/>
            <person name="Albert R."/>
            <person name="Binder M."/>
            <person name="Bloem J."/>
            <person name="Labutti K."/>
            <person name="Salamov A."/>
            <person name="Andreopoulos B."/>
            <person name="Baker S."/>
            <person name="Barry K."/>
            <person name="Bills G."/>
            <person name="Bluhm B."/>
            <person name="Cannon C."/>
            <person name="Castanera R."/>
            <person name="Culley D."/>
            <person name="Daum C."/>
            <person name="Ezra D."/>
            <person name="Gonzalez J."/>
            <person name="Henrissat B."/>
            <person name="Kuo A."/>
            <person name="Liang C."/>
            <person name="Lipzen A."/>
            <person name="Lutzoni F."/>
            <person name="Magnuson J."/>
            <person name="Mondo S."/>
            <person name="Nolan M."/>
            <person name="Ohm R."/>
            <person name="Pangilinan J."/>
            <person name="Park H.-J."/>
            <person name="Ramirez L."/>
            <person name="Alfaro M."/>
            <person name="Sun H."/>
            <person name="Tritt A."/>
            <person name="Yoshinaga Y."/>
            <person name="Zwiers L.-H."/>
            <person name="Turgeon B."/>
            <person name="Goodwin S."/>
            <person name="Spatafora J."/>
            <person name="Crous P."/>
            <person name="Grigoriev I."/>
        </authorList>
    </citation>
    <scope>NUCLEOTIDE SEQUENCE</scope>
    <source>
        <strain evidence="8">CBS 116005</strain>
    </source>
</reference>
<evidence type="ECO:0000256" key="3">
    <source>
        <dbReference type="ARBA" id="ARBA00022737"/>
    </source>
</evidence>
<dbReference type="EMBL" id="ML995822">
    <property type="protein sequence ID" value="KAF2770954.1"/>
    <property type="molecule type" value="Genomic_DNA"/>
</dbReference>
<keyword evidence="6" id="KW-0862">Zinc</keyword>
<dbReference type="CDD" id="cd20336">
    <property type="entry name" value="Rcat_RBR"/>
    <property type="match status" value="1"/>
</dbReference>
<evidence type="ECO:0000256" key="6">
    <source>
        <dbReference type="ARBA" id="ARBA00022833"/>
    </source>
</evidence>
<dbReference type="GO" id="GO:0004842">
    <property type="term" value="F:ubiquitin-protein transferase activity"/>
    <property type="evidence" value="ECO:0007669"/>
    <property type="project" value="InterPro"/>
</dbReference>